<accession>A0A934NG14</accession>
<keyword evidence="3" id="KW-1185">Reference proteome</keyword>
<feature type="domain" description="TRASH" evidence="1">
    <location>
        <begin position="260"/>
        <end position="297"/>
    </location>
</feature>
<evidence type="ECO:0000313" key="2">
    <source>
        <dbReference type="EMBL" id="MBJ7601522.1"/>
    </source>
</evidence>
<dbReference type="InterPro" id="IPR052698">
    <property type="entry name" value="MoCofactor_Util/Proc"/>
</dbReference>
<dbReference type="SMART" id="SM00746">
    <property type="entry name" value="TRASH"/>
    <property type="match status" value="1"/>
</dbReference>
<organism evidence="2 3">
    <name type="scientific">Candidatus Nephthysia bennettiae</name>
    <dbReference type="NCBI Taxonomy" id="3127016"/>
    <lineage>
        <taxon>Bacteria</taxon>
        <taxon>Bacillati</taxon>
        <taxon>Candidatus Dormiibacterota</taxon>
        <taxon>Candidatus Dormibacteria</taxon>
        <taxon>Candidatus Dormibacterales</taxon>
        <taxon>Candidatus Dormibacteraceae</taxon>
        <taxon>Candidatus Nephthysia</taxon>
    </lineage>
</organism>
<evidence type="ECO:0000259" key="1">
    <source>
        <dbReference type="SMART" id="SM00746"/>
    </source>
</evidence>
<name>A0A934NG14_9BACT</name>
<dbReference type="PANTHER" id="PTHR30388:SF6">
    <property type="entry name" value="XANTHINE DEHYDROGENASE SUBUNIT A-RELATED"/>
    <property type="match status" value="1"/>
</dbReference>
<protein>
    <submittedName>
        <fullName evidence="2">XdhC family protein</fullName>
    </submittedName>
</protein>
<dbReference type="Proteomes" id="UP000612893">
    <property type="component" value="Unassembled WGS sequence"/>
</dbReference>
<comment type="caution">
    <text evidence="2">The sequence shown here is derived from an EMBL/GenBank/DDBJ whole genome shotgun (WGS) entry which is preliminary data.</text>
</comment>
<proteinExistence type="predicted"/>
<evidence type="ECO:0000313" key="3">
    <source>
        <dbReference type="Proteomes" id="UP000612893"/>
    </source>
</evidence>
<dbReference type="PANTHER" id="PTHR30388">
    <property type="entry name" value="ALDEHYDE OXIDOREDUCTASE MOLYBDENUM COFACTOR ASSEMBLY PROTEIN"/>
    <property type="match status" value="1"/>
</dbReference>
<dbReference type="EMBL" id="JAEKNR010000249">
    <property type="protein sequence ID" value="MBJ7601522.1"/>
    <property type="molecule type" value="Genomic_DNA"/>
</dbReference>
<dbReference type="Gene3D" id="1.10.620.20">
    <property type="entry name" value="Ribonucleotide Reductase, subunit A"/>
    <property type="match status" value="1"/>
</dbReference>
<dbReference type="InterPro" id="IPR027051">
    <property type="entry name" value="XdhC_Rossmann_dom"/>
</dbReference>
<dbReference type="AlphaFoldDB" id="A0A934NG14"/>
<dbReference type="Gene3D" id="3.40.50.720">
    <property type="entry name" value="NAD(P)-binding Rossmann-like Domain"/>
    <property type="match status" value="1"/>
</dbReference>
<sequence length="309" mass="32673">MTVVACDPPTSARPGDKAVVTADGRLRGWVGGSCAEPVVRREALRVLAQGAPCLVRIRPAAQAQETRRPGELTMATTCPSAGSLDIFIEPRLPRPLLLVFGDSPAAHAMVELGAVVGFRTCAVHPGSRVEDHPGADLVLPTLDLSAATPDQDTWAVVATMGHYDEDAIEACLAHPSIDVALVASGRRAQAVQEQLRLRGLDERALGCVRTPAGGVRGSTQEEIALFALAEVVAARRARREGAATKPDVWSAGTAPAFATDPVCGMVVDAAAALSAIHEGRTVYFCSAECRRGFHERPELFAERLEPVEH</sequence>
<reference evidence="2" key="1">
    <citation type="submission" date="2020-10" db="EMBL/GenBank/DDBJ databases">
        <title>Ca. Dormibacterota MAGs.</title>
        <authorList>
            <person name="Montgomery K."/>
        </authorList>
    </citation>
    <scope>NUCLEOTIDE SEQUENCE [LARGE SCALE GENOMIC DNA]</scope>
    <source>
        <strain evidence="2">SC8812_S17_10</strain>
    </source>
</reference>
<dbReference type="GO" id="GO:0016491">
    <property type="term" value="F:oxidoreductase activity"/>
    <property type="evidence" value="ECO:0007669"/>
    <property type="project" value="InterPro"/>
</dbReference>
<dbReference type="InterPro" id="IPR003777">
    <property type="entry name" value="XdhC_CoxI"/>
</dbReference>
<dbReference type="Pfam" id="PF02625">
    <property type="entry name" value="XdhC_CoxI"/>
    <property type="match status" value="1"/>
</dbReference>
<dbReference type="Pfam" id="PF13478">
    <property type="entry name" value="XdhC_C"/>
    <property type="match status" value="1"/>
</dbReference>
<gene>
    <name evidence="2" type="ORF">JF922_26030</name>
</gene>
<dbReference type="InterPro" id="IPR011017">
    <property type="entry name" value="TRASH_dom"/>
</dbReference>
<dbReference type="InterPro" id="IPR012348">
    <property type="entry name" value="RNR-like"/>
</dbReference>